<dbReference type="EMBL" id="FNFP01000001">
    <property type="protein sequence ID" value="SDJ85202.1"/>
    <property type="molecule type" value="Genomic_DNA"/>
</dbReference>
<dbReference type="Proteomes" id="UP000198718">
    <property type="component" value="Unassembled WGS sequence"/>
</dbReference>
<dbReference type="AlphaFoldDB" id="A0A1G8X3K7"/>
<dbReference type="InterPro" id="IPR041715">
    <property type="entry name" value="HisRS-like_core"/>
</dbReference>
<comment type="similarity">
    <text evidence="3 9">Belongs to the class-II aminoacyl-tRNA synthetase family. HisZ subfamily.</text>
</comment>
<reference evidence="12 13" key="1">
    <citation type="submission" date="2016-10" db="EMBL/GenBank/DDBJ databases">
        <authorList>
            <person name="de Groot N.N."/>
        </authorList>
    </citation>
    <scope>NUCLEOTIDE SEQUENCE [LARGE SCALE GENOMIC DNA]</scope>
    <source>
        <strain evidence="12 13">DSM 18346</strain>
    </source>
</reference>
<keyword evidence="6 9" id="KW-0028">Amino-acid biosynthesis</keyword>
<comment type="subunit">
    <text evidence="9">Heteromultimer composed of HisG and HisZ subunits.</text>
</comment>
<evidence type="ECO:0000256" key="3">
    <source>
        <dbReference type="ARBA" id="ARBA00005539"/>
    </source>
</evidence>
<feature type="binding site" evidence="10">
    <location>
        <begin position="81"/>
        <end position="83"/>
    </location>
    <ligand>
        <name>L-histidine</name>
        <dbReference type="ChEBI" id="CHEBI:57595"/>
    </ligand>
</feature>
<feature type="binding site" evidence="10">
    <location>
        <position position="125"/>
    </location>
    <ligand>
        <name>L-histidine</name>
        <dbReference type="ChEBI" id="CHEBI:57595"/>
    </ligand>
</feature>
<dbReference type="PROSITE" id="PS50862">
    <property type="entry name" value="AA_TRNA_LIGASE_II"/>
    <property type="match status" value="1"/>
</dbReference>
<evidence type="ECO:0000256" key="4">
    <source>
        <dbReference type="ARBA" id="ARBA00020397"/>
    </source>
</evidence>
<dbReference type="PANTHER" id="PTHR43707:SF6">
    <property type="entry name" value="ATP PHOSPHORIBOSYLTRANSFERASE REGULATORY SUBUNIT"/>
    <property type="match status" value="1"/>
</dbReference>
<dbReference type="RefSeq" id="WP_176761985.1">
    <property type="nucleotide sequence ID" value="NZ_FNFP01000001.1"/>
</dbReference>
<dbReference type="NCBIfam" id="TIGR00443">
    <property type="entry name" value="hisZ_biosyn_reg"/>
    <property type="match status" value="1"/>
</dbReference>
<evidence type="ECO:0000256" key="7">
    <source>
        <dbReference type="ARBA" id="ARBA00023102"/>
    </source>
</evidence>
<dbReference type="Gene3D" id="3.30.930.10">
    <property type="entry name" value="Bira Bifunctional Protein, Domain 2"/>
    <property type="match status" value="1"/>
</dbReference>
<dbReference type="STRING" id="393762.SAMN05660472_00109"/>
<evidence type="ECO:0000256" key="5">
    <source>
        <dbReference type="ARBA" id="ARBA00022490"/>
    </source>
</evidence>
<dbReference type="InterPro" id="IPR045864">
    <property type="entry name" value="aa-tRNA-synth_II/BPL/LPL"/>
</dbReference>
<comment type="function">
    <text evidence="8 9">Required for the first step of histidine biosynthesis. May allow the feedback regulation of ATP phosphoribosyltransferase activity by histidine.</text>
</comment>
<evidence type="ECO:0000313" key="12">
    <source>
        <dbReference type="EMBL" id="SDJ85202.1"/>
    </source>
</evidence>
<keyword evidence="12" id="KW-0808">Transferase</keyword>
<dbReference type="InterPro" id="IPR004516">
    <property type="entry name" value="HisRS/HisZ"/>
</dbReference>
<dbReference type="PANTHER" id="PTHR43707">
    <property type="entry name" value="HISTIDYL-TRNA SYNTHETASE"/>
    <property type="match status" value="1"/>
</dbReference>
<evidence type="ECO:0000256" key="1">
    <source>
        <dbReference type="ARBA" id="ARBA00004496"/>
    </source>
</evidence>
<protein>
    <recommendedName>
        <fullName evidence="4 9">ATP phosphoribosyltransferase regulatory subunit</fullName>
    </recommendedName>
</protein>
<keyword evidence="7 9" id="KW-0368">Histidine biosynthesis</keyword>
<dbReference type="PIRSF" id="PIRSF001549">
    <property type="entry name" value="His-tRNA_synth"/>
    <property type="match status" value="1"/>
</dbReference>
<evidence type="ECO:0000259" key="11">
    <source>
        <dbReference type="PROSITE" id="PS50862"/>
    </source>
</evidence>
<comment type="pathway">
    <text evidence="2 9">Amino-acid biosynthesis; L-histidine biosynthesis; L-histidine from 5-phospho-alpha-D-ribose 1-diphosphate: step 1/9.</text>
</comment>
<dbReference type="UniPathway" id="UPA00031">
    <property type="reaction ID" value="UER00006"/>
</dbReference>
<dbReference type="InterPro" id="IPR004517">
    <property type="entry name" value="HisZ"/>
</dbReference>
<keyword evidence="13" id="KW-1185">Reference proteome</keyword>
<evidence type="ECO:0000313" key="13">
    <source>
        <dbReference type="Proteomes" id="UP000198718"/>
    </source>
</evidence>
<feature type="binding site" evidence="10">
    <location>
        <position position="129"/>
    </location>
    <ligand>
        <name>L-histidine</name>
        <dbReference type="ChEBI" id="CHEBI:57595"/>
    </ligand>
</feature>
<feature type="binding site" evidence="10">
    <location>
        <position position="111"/>
    </location>
    <ligand>
        <name>L-histidine</name>
        <dbReference type="ChEBI" id="CHEBI:57595"/>
    </ligand>
</feature>
<name>A0A1G8X3K7_9FIRM</name>
<dbReference type="HAMAP" id="MF_00125">
    <property type="entry name" value="HisZ"/>
    <property type="match status" value="1"/>
</dbReference>
<keyword evidence="5 9" id="KW-0963">Cytoplasm</keyword>
<dbReference type="GO" id="GO:0140096">
    <property type="term" value="F:catalytic activity, acting on a protein"/>
    <property type="evidence" value="ECO:0007669"/>
    <property type="project" value="UniProtKB-ARBA"/>
</dbReference>
<organism evidence="12 13">
    <name type="scientific">Natronincola ferrireducens</name>
    <dbReference type="NCBI Taxonomy" id="393762"/>
    <lineage>
        <taxon>Bacteria</taxon>
        <taxon>Bacillati</taxon>
        <taxon>Bacillota</taxon>
        <taxon>Clostridia</taxon>
        <taxon>Peptostreptococcales</taxon>
        <taxon>Natronincolaceae</taxon>
        <taxon>Natronincola</taxon>
    </lineage>
</organism>
<dbReference type="SUPFAM" id="SSF55681">
    <property type="entry name" value="Class II aaRS and biotin synthetases"/>
    <property type="match status" value="1"/>
</dbReference>
<dbReference type="InterPro" id="IPR006195">
    <property type="entry name" value="aa-tRNA-synth_II"/>
</dbReference>
<gene>
    <name evidence="9" type="primary">hisZ</name>
    <name evidence="12" type="ORF">SAMN05660472_00109</name>
</gene>
<dbReference type="GO" id="GO:0006427">
    <property type="term" value="P:histidyl-tRNA aminoacylation"/>
    <property type="evidence" value="ECO:0007669"/>
    <property type="project" value="TreeGrafter"/>
</dbReference>
<dbReference type="Pfam" id="PF13393">
    <property type="entry name" value="tRNA-synt_His"/>
    <property type="match status" value="1"/>
</dbReference>
<proteinExistence type="inferred from homology"/>
<comment type="subcellular location">
    <subcellularLocation>
        <location evidence="1 9">Cytoplasm</location>
    </subcellularLocation>
</comment>
<comment type="miscellaneous">
    <text evidence="9">This function is generally fulfilled by the C-terminal part of HisG, which is missing in some bacteria such as this one.</text>
</comment>
<evidence type="ECO:0000256" key="10">
    <source>
        <dbReference type="PIRSR" id="PIRSR001549-1"/>
    </source>
</evidence>
<evidence type="ECO:0000256" key="6">
    <source>
        <dbReference type="ARBA" id="ARBA00022605"/>
    </source>
</evidence>
<accession>A0A1G8X3K7</accession>
<feature type="domain" description="Aminoacyl-transfer RNA synthetases class-II family profile" evidence="11">
    <location>
        <begin position="1"/>
        <end position="402"/>
    </location>
</feature>
<evidence type="ECO:0000256" key="9">
    <source>
        <dbReference type="HAMAP-Rule" id="MF_00125"/>
    </source>
</evidence>
<dbReference type="GO" id="GO:0005737">
    <property type="term" value="C:cytoplasm"/>
    <property type="evidence" value="ECO:0007669"/>
    <property type="project" value="UniProtKB-SubCell"/>
</dbReference>
<feature type="binding site" evidence="10">
    <location>
        <begin position="275"/>
        <end position="276"/>
    </location>
    <ligand>
        <name>L-histidine</name>
        <dbReference type="ChEBI" id="CHEBI:57595"/>
    </ligand>
</feature>
<sequence length="402" mass="46135">MKSRKVLVPEGVQDLLIDDCIYRRHIENILMENFFRAGYMEVSTPTLEYYDLFSKDYLTHNGDKMFKLIDTNGGILVLRPDCTIPIARMVATKMKDFVYPLKLCYVENVFRIDEEQAGKKREFRQAGVELFGVDSYRGDGEVIITAIESLRSLGLENFQIDIGQIKLLKGILETHQLAPKEKEAILHHMENKSFIEVDRLVETLAIDGATQQVLRALPRLFGEPQEVLREAKDLPLTEAMLEAVHGVEKVCRMIEDYGLGQYISLDLGMVTSMKYYSGIIFKGFTRDLGAVLLSGGRYDRLMEDFGMECPSTGFAFIINKITKALKIQENLNIKKTKHILLLLEEEGNERVANEVERLRLEGNIVEIGLLMDKKALEVYRERRKIDEVMEIDKEGELKLWKP</sequence>
<dbReference type="CDD" id="cd00773">
    <property type="entry name" value="HisRS-like_core"/>
    <property type="match status" value="1"/>
</dbReference>
<dbReference type="GO" id="GO:0004821">
    <property type="term" value="F:histidine-tRNA ligase activity"/>
    <property type="evidence" value="ECO:0007669"/>
    <property type="project" value="TreeGrafter"/>
</dbReference>
<evidence type="ECO:0000256" key="2">
    <source>
        <dbReference type="ARBA" id="ARBA00004667"/>
    </source>
</evidence>
<keyword evidence="12" id="KW-0328">Glycosyltransferase</keyword>
<dbReference type="GO" id="GO:0000105">
    <property type="term" value="P:L-histidine biosynthetic process"/>
    <property type="evidence" value="ECO:0007669"/>
    <property type="project" value="UniProtKB-UniRule"/>
</dbReference>
<dbReference type="GO" id="GO:0016757">
    <property type="term" value="F:glycosyltransferase activity"/>
    <property type="evidence" value="ECO:0007669"/>
    <property type="project" value="UniProtKB-KW"/>
</dbReference>
<evidence type="ECO:0000256" key="8">
    <source>
        <dbReference type="ARBA" id="ARBA00025246"/>
    </source>
</evidence>